<evidence type="ECO:0000259" key="4">
    <source>
        <dbReference type="Pfam" id="PF22725"/>
    </source>
</evidence>
<dbReference type="VEuPathDB" id="VectorBase:AALB20_038666"/>
<dbReference type="SUPFAM" id="SSF51735">
    <property type="entry name" value="NAD(P)-binding Rossmann-fold domains"/>
    <property type="match status" value="1"/>
</dbReference>
<dbReference type="SUPFAM" id="SSF55347">
    <property type="entry name" value="Glyceraldehyde-3-phosphate dehydrogenase-like, C-terminal domain"/>
    <property type="match status" value="1"/>
</dbReference>
<dbReference type="Gene3D" id="3.40.50.720">
    <property type="entry name" value="NAD(P)-binding Rossmann-like Domain"/>
    <property type="match status" value="1"/>
</dbReference>
<protein>
    <recommendedName>
        <fullName evidence="7">Gfo/Idh/MocA-like oxidoreductase N-terminal domain-containing protein</fullName>
    </recommendedName>
</protein>
<dbReference type="InterPro" id="IPR055170">
    <property type="entry name" value="GFO_IDH_MocA-like_dom"/>
</dbReference>
<dbReference type="RefSeq" id="XP_035778476.1">
    <property type="nucleotide sequence ID" value="XM_035922583.1"/>
</dbReference>
<evidence type="ECO:0000313" key="5">
    <source>
        <dbReference type="EnsemblMetazoa" id="AALB000984-PA"/>
    </source>
</evidence>
<evidence type="ECO:0000256" key="2">
    <source>
        <dbReference type="ARBA" id="ARBA00023002"/>
    </source>
</evidence>
<dbReference type="PANTHER" id="PTHR43818:SF11">
    <property type="entry name" value="BCDNA.GH03377"/>
    <property type="match status" value="1"/>
</dbReference>
<evidence type="ECO:0000313" key="6">
    <source>
        <dbReference type="Proteomes" id="UP000069272"/>
    </source>
</evidence>
<dbReference type="Proteomes" id="UP000069272">
    <property type="component" value="Chromosome 2L"/>
</dbReference>
<dbReference type="GeneID" id="118459327"/>
<reference evidence="5 6" key="1">
    <citation type="journal article" date="2017" name="G3 (Bethesda)">
        <title>The Physical Genome Mapping of Anopheles albimanus Corrected Scaffold Misassemblies and Identified Interarm Rearrangements in Genus Anopheles.</title>
        <authorList>
            <person name="Artemov G.N."/>
            <person name="Peery A.N."/>
            <person name="Jiang X."/>
            <person name="Tu Z."/>
            <person name="Stegniy V.N."/>
            <person name="Sharakhova M.V."/>
            <person name="Sharakhov I.V."/>
        </authorList>
    </citation>
    <scope>NUCLEOTIDE SEQUENCE [LARGE SCALE GENOMIC DNA]</scope>
    <source>
        <strain evidence="5 6">ALBI9_A</strain>
    </source>
</reference>
<reference evidence="5" key="2">
    <citation type="submission" date="2022-08" db="UniProtKB">
        <authorList>
            <consortium name="EnsemblMetazoa"/>
        </authorList>
    </citation>
    <scope>IDENTIFICATION</scope>
    <source>
        <strain evidence="5">STECLA/ALBI9_A</strain>
    </source>
</reference>
<sequence>MLPGIGMFGTGEVTHVLVPILRDKGFNIVAIWGRTLKEAEQAAQELAIPFHTAKIDDVLLRKDVDLVFITCPPYLHAQISVKALGIGKHVVCDKPMSLLQTDALKMVRACQYYPTLISIVNHSLRFLPAIAHMKRAIHDGYLGPATDLSLIDVKVRMGSLFRARYDWLCDETMGGGALNLVGSHVIDLVKFLTERKAVRVHGTVRTYVQHVNGIAGIRRITAPDFCTFQMELEGNGAAPGTLVTVNVNCHLSNNAFQQEVVVYGPSGHLTVRGGDLVGHRRNGETGTIKEEMLYVDVQDLQFSPSQDTALPRPYVKGLCKLVGALRDAFHPNKESAGWIKEPVQAAATFEDGLYVQAVLDAVRKSSDERCWTKVAICTDASPTNQKSALASAAARIASVSAIRADPSINHATGYF</sequence>
<dbReference type="STRING" id="7167.A0A182F3E7"/>
<feature type="domain" description="GFO/IDH/MocA-like oxidoreductase" evidence="4">
    <location>
        <begin position="131"/>
        <end position="269"/>
    </location>
</feature>
<evidence type="ECO:0000259" key="3">
    <source>
        <dbReference type="Pfam" id="PF01408"/>
    </source>
</evidence>
<dbReference type="GO" id="GO:0000166">
    <property type="term" value="F:nucleotide binding"/>
    <property type="evidence" value="ECO:0007669"/>
    <property type="project" value="InterPro"/>
</dbReference>
<keyword evidence="2" id="KW-0560">Oxidoreductase</keyword>
<dbReference type="Gene3D" id="3.30.360.10">
    <property type="entry name" value="Dihydrodipicolinate Reductase, domain 2"/>
    <property type="match status" value="1"/>
</dbReference>
<evidence type="ECO:0000256" key="1">
    <source>
        <dbReference type="ARBA" id="ARBA00010928"/>
    </source>
</evidence>
<comment type="similarity">
    <text evidence="1">Belongs to the Gfo/Idh/MocA family.</text>
</comment>
<dbReference type="Pfam" id="PF01408">
    <property type="entry name" value="GFO_IDH_MocA"/>
    <property type="match status" value="1"/>
</dbReference>
<dbReference type="InterPro" id="IPR036291">
    <property type="entry name" value="NAD(P)-bd_dom_sf"/>
</dbReference>
<dbReference type="InterPro" id="IPR050463">
    <property type="entry name" value="Gfo/Idh/MocA_oxidrdct_glycsds"/>
</dbReference>
<proteinExistence type="inferred from homology"/>
<dbReference type="Pfam" id="PF22725">
    <property type="entry name" value="GFO_IDH_MocA_C3"/>
    <property type="match status" value="1"/>
</dbReference>
<dbReference type="InterPro" id="IPR000683">
    <property type="entry name" value="Gfo/Idh/MocA-like_OxRdtase_N"/>
</dbReference>
<keyword evidence="6" id="KW-1185">Reference proteome</keyword>
<dbReference type="EnsemblMetazoa" id="AALB000984-RA">
    <property type="protein sequence ID" value="AALB000984-PA"/>
    <property type="gene ID" value="AALB000984"/>
</dbReference>
<accession>A0A182F3E7</accession>
<dbReference type="OrthoDB" id="446809at2759"/>
<feature type="domain" description="Gfo/Idh/MocA-like oxidoreductase N-terminal" evidence="3">
    <location>
        <begin position="5"/>
        <end position="111"/>
    </location>
</feature>
<evidence type="ECO:0008006" key="7">
    <source>
        <dbReference type="Google" id="ProtNLM"/>
    </source>
</evidence>
<dbReference type="PANTHER" id="PTHR43818">
    <property type="entry name" value="BCDNA.GH03377"/>
    <property type="match status" value="1"/>
</dbReference>
<name>A0A182F3E7_ANOAL</name>
<dbReference type="VEuPathDB" id="VectorBase:AALB000984"/>
<dbReference type="AlphaFoldDB" id="A0A182F3E7"/>
<dbReference type="KEGG" id="aali:118459327"/>
<dbReference type="GO" id="GO:0016491">
    <property type="term" value="F:oxidoreductase activity"/>
    <property type="evidence" value="ECO:0007669"/>
    <property type="project" value="UniProtKB-KW"/>
</dbReference>
<organism evidence="5 6">
    <name type="scientific">Anopheles albimanus</name>
    <name type="common">New world malaria mosquito</name>
    <dbReference type="NCBI Taxonomy" id="7167"/>
    <lineage>
        <taxon>Eukaryota</taxon>
        <taxon>Metazoa</taxon>
        <taxon>Ecdysozoa</taxon>
        <taxon>Arthropoda</taxon>
        <taxon>Hexapoda</taxon>
        <taxon>Insecta</taxon>
        <taxon>Pterygota</taxon>
        <taxon>Neoptera</taxon>
        <taxon>Endopterygota</taxon>
        <taxon>Diptera</taxon>
        <taxon>Nematocera</taxon>
        <taxon>Culicoidea</taxon>
        <taxon>Culicidae</taxon>
        <taxon>Anophelinae</taxon>
        <taxon>Anopheles</taxon>
    </lineage>
</organism>